<evidence type="ECO:0000313" key="2">
    <source>
        <dbReference type="Proteomes" id="UP001165101"/>
    </source>
</evidence>
<keyword evidence="2" id="KW-1185">Reference proteome</keyword>
<comment type="caution">
    <text evidence="1">The sequence shown here is derived from an EMBL/GenBank/DDBJ whole genome shotgun (WGS) entry which is preliminary data.</text>
</comment>
<reference evidence="1" key="1">
    <citation type="submission" date="2023-04" db="EMBL/GenBank/DDBJ databases">
        <title>Candida boidinii NBRC 1967.</title>
        <authorList>
            <person name="Ichikawa N."/>
            <person name="Sato H."/>
            <person name="Tonouchi N."/>
        </authorList>
    </citation>
    <scope>NUCLEOTIDE SEQUENCE</scope>
    <source>
        <strain evidence="1">NBRC 1967</strain>
    </source>
</reference>
<gene>
    <name evidence="1" type="ORF">Cboi01_000000300</name>
</gene>
<evidence type="ECO:0000313" key="1">
    <source>
        <dbReference type="EMBL" id="GME86783.1"/>
    </source>
</evidence>
<protein>
    <submittedName>
        <fullName evidence="1">Unnamed protein product</fullName>
    </submittedName>
</protein>
<proteinExistence type="predicted"/>
<dbReference type="EMBL" id="BSXV01000001">
    <property type="protein sequence ID" value="GME86783.1"/>
    <property type="molecule type" value="Genomic_DNA"/>
</dbReference>
<name>A0ACB5TEC7_CANBO</name>
<accession>A0ACB5TEC7</accession>
<dbReference type="Proteomes" id="UP001165101">
    <property type="component" value="Unassembled WGS sequence"/>
</dbReference>
<organism evidence="1 2">
    <name type="scientific">Candida boidinii</name>
    <name type="common">Yeast</name>
    <dbReference type="NCBI Taxonomy" id="5477"/>
    <lineage>
        <taxon>Eukaryota</taxon>
        <taxon>Fungi</taxon>
        <taxon>Dikarya</taxon>
        <taxon>Ascomycota</taxon>
        <taxon>Saccharomycotina</taxon>
        <taxon>Pichiomycetes</taxon>
        <taxon>Pichiales</taxon>
        <taxon>Pichiaceae</taxon>
        <taxon>Ogataea</taxon>
        <taxon>Ogataea/Candida clade</taxon>
    </lineage>
</organism>
<sequence length="287" mass="33451">MSTSKSEYVTREFGTPNKRSLLPLACKDAASPFSIVADVHSGLSARPSQANSYPLSSIECHSSKRLQARFKDGKIDKKVWIFECEDGYFSICYFGISLWFYEPNTRGQLFIGVDGTIDYLSDLGYEPEDIRALLLAEFLESPSVGIFIQDVFESKWSSANCSSLDDMRAYLEQLFKMFQTDFNYFKKVYSFTYKFILEPNEKNVPYETAIAYWDLLLPKRYKNQLESFKIFLTEQWKQMITKDQWNMIIPFFELQVTNPQLENYDESASWPILIDTYVEYLAEQQTS</sequence>